<feature type="chain" id="PRO_5008258704" description="ABC transporter substrate-binding protein" evidence="2">
    <location>
        <begin position="30"/>
        <end position="328"/>
    </location>
</feature>
<comment type="similarity">
    <text evidence="1">Belongs to the UPF0065 (bug) family.</text>
</comment>
<keyword evidence="2" id="KW-0732">Signal</keyword>
<dbReference type="Gene3D" id="3.40.190.150">
    <property type="entry name" value="Bordetella uptake gene, domain 1"/>
    <property type="match status" value="1"/>
</dbReference>
<dbReference type="PIRSF" id="PIRSF017082">
    <property type="entry name" value="YflP"/>
    <property type="match status" value="1"/>
</dbReference>
<dbReference type="KEGG" id="bfz:BAU07_02835"/>
<accession>A0A193G965</accession>
<sequence>MRTHRWTSLGAAVAVSMLGWLGAAGTAHAAWPQDQPVRIIVPQAAGGTNDTAARLVAVELGKALGQSVVVENRPGASGAIGMQAAVQAKADGYTLAVASDTATILGAVRHDLPWQFKRDLTGISMIADQPIAVAASARSPYKSLADLIAAAKAQPGAIAFGTSGLGTSQQVAGEWLARDAGVQLTHVPYKGGGQAITDLVGGQVPAAVLGVAPVIGQYRSGNVRILAITSEQRDPALPDVPTLRELGYRDIVLTQWVGLVAPKQTPPAIVQRLSDEMAKILANPDIVRRLGESGLNVRPMAAPQFDVFLARTVDQWQHLISTLSLRLD</sequence>
<name>A0A193G965_9BORD</name>
<dbReference type="Pfam" id="PF03401">
    <property type="entry name" value="TctC"/>
    <property type="match status" value="1"/>
</dbReference>
<feature type="signal peptide" evidence="2">
    <location>
        <begin position="1"/>
        <end position="29"/>
    </location>
</feature>
<dbReference type="STRING" id="463014.BAU07_02835"/>
<dbReference type="Gene3D" id="3.40.190.10">
    <property type="entry name" value="Periplasmic binding protein-like II"/>
    <property type="match status" value="1"/>
</dbReference>
<dbReference type="Proteomes" id="UP000091926">
    <property type="component" value="Chromosome"/>
</dbReference>
<evidence type="ECO:0000256" key="2">
    <source>
        <dbReference type="SAM" id="SignalP"/>
    </source>
</evidence>
<dbReference type="PANTHER" id="PTHR42928">
    <property type="entry name" value="TRICARBOXYLATE-BINDING PROTEIN"/>
    <property type="match status" value="1"/>
</dbReference>
<dbReference type="InterPro" id="IPR042100">
    <property type="entry name" value="Bug_dom1"/>
</dbReference>
<dbReference type="EMBL" id="CP016172">
    <property type="protein sequence ID" value="ANN76193.1"/>
    <property type="molecule type" value="Genomic_DNA"/>
</dbReference>
<keyword evidence="4" id="KW-1185">Reference proteome</keyword>
<dbReference type="CDD" id="cd07012">
    <property type="entry name" value="PBP2_Bug_TTT"/>
    <property type="match status" value="1"/>
</dbReference>
<evidence type="ECO:0000313" key="4">
    <source>
        <dbReference type="Proteomes" id="UP000091926"/>
    </source>
</evidence>
<protein>
    <recommendedName>
        <fullName evidence="5">ABC transporter substrate-binding protein</fullName>
    </recommendedName>
</protein>
<dbReference type="PANTHER" id="PTHR42928:SF5">
    <property type="entry name" value="BLR1237 PROTEIN"/>
    <property type="match status" value="1"/>
</dbReference>
<evidence type="ECO:0000313" key="3">
    <source>
        <dbReference type="EMBL" id="ANN76193.1"/>
    </source>
</evidence>
<dbReference type="RefSeq" id="WP_066653915.1">
    <property type="nucleotide sequence ID" value="NZ_CBCSCL010000026.1"/>
</dbReference>
<proteinExistence type="inferred from homology"/>
<dbReference type="SUPFAM" id="SSF53850">
    <property type="entry name" value="Periplasmic binding protein-like II"/>
    <property type="match status" value="1"/>
</dbReference>
<dbReference type="InterPro" id="IPR005064">
    <property type="entry name" value="BUG"/>
</dbReference>
<reference evidence="3 4" key="1">
    <citation type="submission" date="2016-06" db="EMBL/GenBank/DDBJ databases">
        <title>Complete genome sequences of Bordetella bronchialis and Bordetella flabilis.</title>
        <authorList>
            <person name="LiPuma J.J."/>
            <person name="Spilker T."/>
        </authorList>
    </citation>
    <scope>NUCLEOTIDE SEQUENCE [LARGE SCALE GENOMIC DNA]</scope>
    <source>
        <strain evidence="3 4">AU10664</strain>
    </source>
</reference>
<evidence type="ECO:0000256" key="1">
    <source>
        <dbReference type="ARBA" id="ARBA00006987"/>
    </source>
</evidence>
<dbReference type="AlphaFoldDB" id="A0A193G965"/>
<organism evidence="3 4">
    <name type="scientific">Bordetella flabilis</name>
    <dbReference type="NCBI Taxonomy" id="463014"/>
    <lineage>
        <taxon>Bacteria</taxon>
        <taxon>Pseudomonadati</taxon>
        <taxon>Pseudomonadota</taxon>
        <taxon>Betaproteobacteria</taxon>
        <taxon>Burkholderiales</taxon>
        <taxon>Alcaligenaceae</taxon>
        <taxon>Bordetella</taxon>
    </lineage>
</organism>
<gene>
    <name evidence="3" type="ORF">BAU07_02835</name>
</gene>
<evidence type="ECO:0008006" key="5">
    <source>
        <dbReference type="Google" id="ProtNLM"/>
    </source>
</evidence>